<evidence type="ECO:0000256" key="5">
    <source>
        <dbReference type="ARBA" id="ARBA00048573"/>
    </source>
</evidence>
<evidence type="ECO:0000259" key="9">
    <source>
        <dbReference type="PROSITE" id="PS50862"/>
    </source>
</evidence>
<evidence type="ECO:0000313" key="10">
    <source>
        <dbReference type="EMBL" id="OGL72327.1"/>
    </source>
</evidence>
<sequence length="490" mass="55542">MIIDEAAARLETLTRLKSESTDPYPSTARRSHTVMEAIGRYPALQKSGDRIILAGRLRAIRGHGGMTFAHLEDGSGRMQIAWKKDVIGASNYDWMRKNLNVGDFIEVGGTLFTTKVGEKSLEVGETRILCKGLMPLPEKWHGLNDVEIRFRKRYLDLLSNSAVRGVFETRAKLLSSLRAFFDSRGYLEVETPVLQPIPGGAAARPFVTHHQALDSDLYLRIAPELYLKRLIVGGFERVYEISRCFRNEGIDHTHNPEFTQIEWYEAYAQYQSLMAQIEELLPALVRAAGLKLESVKFGNQQIDFTPPYERLTFREALKRHAKIDIENFPDRETLGIKAKSLGAAVTVADSRGKILDEIFKTFVRPKIVNPTFIIDHPLELSPLAKKKLDDPRYVERFQLLVAGMFELINGFSELNDPLDQEERFREQEKERSGGDEEAQRYDADFIEALKVGLPPTGGAGLGIDRLVMLLTDNHNIKEVILFPTLRPMKD</sequence>
<keyword evidence="6 7" id="KW-0460">Magnesium</keyword>
<dbReference type="PANTHER" id="PTHR42918:SF6">
    <property type="entry name" value="ELONGATION FACTOR P--(R)-BETA-LYSINE LIGASE"/>
    <property type="match status" value="1"/>
</dbReference>
<dbReference type="PRINTS" id="PR00982">
    <property type="entry name" value="TRNASYNTHLYS"/>
</dbReference>
<evidence type="ECO:0000256" key="8">
    <source>
        <dbReference type="SAM" id="MobiDB-lite"/>
    </source>
</evidence>
<evidence type="ECO:0000256" key="2">
    <source>
        <dbReference type="ARBA" id="ARBA00022741"/>
    </source>
</evidence>
<dbReference type="CDD" id="cd04322">
    <property type="entry name" value="LysRS_N"/>
    <property type="match status" value="1"/>
</dbReference>
<dbReference type="NCBIfam" id="NF001756">
    <property type="entry name" value="PRK00484.1"/>
    <property type="match status" value="1"/>
</dbReference>
<dbReference type="InterPro" id="IPR044136">
    <property type="entry name" value="Lys-tRNA-ligase_II_N"/>
</dbReference>
<dbReference type="SUPFAM" id="SSF55681">
    <property type="entry name" value="Class II aaRS and biotin synthetases"/>
    <property type="match status" value="1"/>
</dbReference>
<dbReference type="Gene3D" id="3.30.930.10">
    <property type="entry name" value="Bira Bifunctional Protein, Domain 2"/>
    <property type="match status" value="1"/>
</dbReference>
<comment type="subunit">
    <text evidence="6">Homodimer.</text>
</comment>
<dbReference type="GO" id="GO:0006430">
    <property type="term" value="P:lysyl-tRNA aminoacylation"/>
    <property type="evidence" value="ECO:0007669"/>
    <property type="project" value="UniProtKB-UniRule"/>
</dbReference>
<proteinExistence type="inferred from homology"/>
<dbReference type="PANTHER" id="PTHR42918">
    <property type="entry name" value="LYSYL-TRNA SYNTHETASE"/>
    <property type="match status" value="1"/>
</dbReference>
<evidence type="ECO:0000256" key="3">
    <source>
        <dbReference type="ARBA" id="ARBA00022840"/>
    </source>
</evidence>
<comment type="caution">
    <text evidence="6">Lacks conserved residue(s) required for the propagation of feature annotation.</text>
</comment>
<dbReference type="InterPro" id="IPR004364">
    <property type="entry name" value="Aa-tRNA-synt_II"/>
</dbReference>
<keyword evidence="3 6" id="KW-0067">ATP-binding</keyword>
<dbReference type="InterPro" id="IPR018149">
    <property type="entry name" value="Lys-tRNA-synth_II_C"/>
</dbReference>
<dbReference type="GO" id="GO:0005524">
    <property type="term" value="F:ATP binding"/>
    <property type="evidence" value="ECO:0007669"/>
    <property type="project" value="UniProtKB-UniRule"/>
</dbReference>
<comment type="cofactor">
    <cofactor evidence="6 7">
        <name>Mg(2+)</name>
        <dbReference type="ChEBI" id="CHEBI:18420"/>
    </cofactor>
    <text evidence="6 7">Binds 3 Mg(2+) ions per subunit.</text>
</comment>
<evidence type="ECO:0000256" key="4">
    <source>
        <dbReference type="ARBA" id="ARBA00023146"/>
    </source>
</evidence>
<accession>A0A1F7U3R3</accession>
<dbReference type="GO" id="GO:0004824">
    <property type="term" value="F:lysine-tRNA ligase activity"/>
    <property type="evidence" value="ECO:0007669"/>
    <property type="project" value="UniProtKB-UniRule"/>
</dbReference>
<comment type="similarity">
    <text evidence="6">Belongs to the class-II aminoacyl-tRNA synthetase family.</text>
</comment>
<dbReference type="CDD" id="cd00775">
    <property type="entry name" value="LysRS_core"/>
    <property type="match status" value="1"/>
</dbReference>
<feature type="binding site" evidence="6">
    <location>
        <position position="406"/>
    </location>
    <ligand>
        <name>Mg(2+)</name>
        <dbReference type="ChEBI" id="CHEBI:18420"/>
        <label>2</label>
    </ligand>
</feature>
<dbReference type="GO" id="GO:0000049">
    <property type="term" value="F:tRNA binding"/>
    <property type="evidence" value="ECO:0007669"/>
    <property type="project" value="TreeGrafter"/>
</dbReference>
<protein>
    <recommendedName>
        <fullName evidence="6">Lysine--tRNA ligase</fullName>
        <ecNumber evidence="6">6.1.1.6</ecNumber>
    </recommendedName>
    <alternativeName>
        <fullName evidence="6">Lysyl-tRNA synthetase</fullName>
        <shortName evidence="6">LysRS</shortName>
    </alternativeName>
</protein>
<comment type="caution">
    <text evidence="10">The sequence shown here is derived from an EMBL/GenBank/DDBJ whole genome shotgun (WGS) entry which is preliminary data.</text>
</comment>
<keyword evidence="1 6" id="KW-0436">Ligase</keyword>
<gene>
    <name evidence="6" type="primary">lysS</name>
    <name evidence="10" type="ORF">A3D72_01500</name>
</gene>
<dbReference type="AlphaFoldDB" id="A0A1F7U3R3"/>
<evidence type="ECO:0000313" key="11">
    <source>
        <dbReference type="Proteomes" id="UP000176303"/>
    </source>
</evidence>
<dbReference type="STRING" id="1802391.A3D72_01500"/>
<keyword evidence="4 6" id="KW-0030">Aminoacyl-tRNA synthetase</keyword>
<feature type="domain" description="Aminoacyl-transfer RNA synthetases class-II family profile" evidence="9">
    <location>
        <begin position="167"/>
        <end position="487"/>
    </location>
</feature>
<dbReference type="InterPro" id="IPR004365">
    <property type="entry name" value="NA-bd_OB_tRNA"/>
</dbReference>
<dbReference type="EC" id="6.1.1.6" evidence="6"/>
<dbReference type="InterPro" id="IPR012340">
    <property type="entry name" value="NA-bd_OB-fold"/>
</dbReference>
<dbReference type="InterPro" id="IPR045864">
    <property type="entry name" value="aa-tRNA-synth_II/BPL/LPL"/>
</dbReference>
<dbReference type="GO" id="GO:0000287">
    <property type="term" value="F:magnesium ion binding"/>
    <property type="evidence" value="ECO:0007669"/>
    <property type="project" value="UniProtKB-UniRule"/>
</dbReference>
<dbReference type="PROSITE" id="PS50862">
    <property type="entry name" value="AA_TRNA_LIGASE_II"/>
    <property type="match status" value="1"/>
</dbReference>
<dbReference type="NCBIfam" id="TIGR00499">
    <property type="entry name" value="lysS_bact"/>
    <property type="match status" value="1"/>
</dbReference>
<dbReference type="GO" id="GO:0005829">
    <property type="term" value="C:cytosol"/>
    <property type="evidence" value="ECO:0007669"/>
    <property type="project" value="TreeGrafter"/>
</dbReference>
<feature type="region of interest" description="Disordered" evidence="8">
    <location>
        <begin position="418"/>
        <end position="438"/>
    </location>
</feature>
<dbReference type="EMBL" id="MGDZ01000067">
    <property type="protein sequence ID" value="OGL72327.1"/>
    <property type="molecule type" value="Genomic_DNA"/>
</dbReference>
<keyword evidence="6" id="KW-0648">Protein biosynthesis</keyword>
<keyword evidence="6" id="KW-0963">Cytoplasm</keyword>
<dbReference type="Pfam" id="PF00152">
    <property type="entry name" value="tRNA-synt_2"/>
    <property type="match status" value="1"/>
</dbReference>
<dbReference type="Pfam" id="PF01336">
    <property type="entry name" value="tRNA_anti-codon"/>
    <property type="match status" value="1"/>
</dbReference>
<keyword evidence="2 6" id="KW-0547">Nucleotide-binding</keyword>
<comment type="subcellular location">
    <subcellularLocation>
        <location evidence="6">Cytoplasm</location>
    </subcellularLocation>
</comment>
<dbReference type="SUPFAM" id="SSF50249">
    <property type="entry name" value="Nucleic acid-binding proteins"/>
    <property type="match status" value="1"/>
</dbReference>
<keyword evidence="6 7" id="KW-0479">Metal-binding</keyword>
<evidence type="ECO:0000256" key="1">
    <source>
        <dbReference type="ARBA" id="ARBA00022598"/>
    </source>
</evidence>
<reference evidence="10 11" key="1">
    <citation type="journal article" date="2016" name="Nat. Commun.">
        <title>Thousands of microbial genomes shed light on interconnected biogeochemical processes in an aquifer system.</title>
        <authorList>
            <person name="Anantharaman K."/>
            <person name="Brown C.T."/>
            <person name="Hug L.A."/>
            <person name="Sharon I."/>
            <person name="Castelle C.J."/>
            <person name="Probst A.J."/>
            <person name="Thomas B.C."/>
            <person name="Singh A."/>
            <person name="Wilkins M.J."/>
            <person name="Karaoz U."/>
            <person name="Brodie E.L."/>
            <person name="Williams K.H."/>
            <person name="Hubbard S.S."/>
            <person name="Banfield J.F."/>
        </authorList>
    </citation>
    <scope>NUCLEOTIDE SEQUENCE [LARGE SCALE GENOMIC DNA]</scope>
</reference>
<dbReference type="InterPro" id="IPR006195">
    <property type="entry name" value="aa-tRNA-synth_II"/>
</dbReference>
<dbReference type="Gene3D" id="2.40.50.140">
    <property type="entry name" value="Nucleic acid-binding proteins"/>
    <property type="match status" value="1"/>
</dbReference>
<dbReference type="InterPro" id="IPR002313">
    <property type="entry name" value="Lys-tRNA-ligase_II"/>
</dbReference>
<evidence type="ECO:0000256" key="6">
    <source>
        <dbReference type="HAMAP-Rule" id="MF_00252"/>
    </source>
</evidence>
<comment type="catalytic activity">
    <reaction evidence="5 6 7">
        <text>tRNA(Lys) + L-lysine + ATP = L-lysyl-tRNA(Lys) + AMP + diphosphate</text>
        <dbReference type="Rhea" id="RHEA:20792"/>
        <dbReference type="Rhea" id="RHEA-COMP:9696"/>
        <dbReference type="Rhea" id="RHEA-COMP:9697"/>
        <dbReference type="ChEBI" id="CHEBI:30616"/>
        <dbReference type="ChEBI" id="CHEBI:32551"/>
        <dbReference type="ChEBI" id="CHEBI:33019"/>
        <dbReference type="ChEBI" id="CHEBI:78442"/>
        <dbReference type="ChEBI" id="CHEBI:78529"/>
        <dbReference type="ChEBI" id="CHEBI:456215"/>
        <dbReference type="EC" id="6.1.1.6"/>
    </reaction>
</comment>
<dbReference type="HAMAP" id="MF_00252">
    <property type="entry name" value="Lys_tRNA_synth_class2"/>
    <property type="match status" value="1"/>
</dbReference>
<dbReference type="Proteomes" id="UP000176303">
    <property type="component" value="Unassembled WGS sequence"/>
</dbReference>
<feature type="binding site" evidence="6">
    <location>
        <position position="406"/>
    </location>
    <ligand>
        <name>Mg(2+)</name>
        <dbReference type="ChEBI" id="CHEBI:18420"/>
        <label>1</label>
    </ligand>
</feature>
<organism evidence="10 11">
    <name type="scientific">Candidatus Uhrbacteria bacterium RIFCSPHIGHO2_02_FULL_57_19</name>
    <dbReference type="NCBI Taxonomy" id="1802391"/>
    <lineage>
        <taxon>Bacteria</taxon>
        <taxon>Candidatus Uhriibacteriota</taxon>
    </lineage>
</organism>
<feature type="compositionally biased region" description="Basic and acidic residues" evidence="8">
    <location>
        <begin position="420"/>
        <end position="438"/>
    </location>
</feature>
<name>A0A1F7U3R3_9BACT</name>
<evidence type="ECO:0000256" key="7">
    <source>
        <dbReference type="RuleBase" id="RU000336"/>
    </source>
</evidence>